<proteinExistence type="predicted"/>
<organism evidence="1 2">
    <name type="scientific">Coprinellus micaceus</name>
    <name type="common">Glistening ink-cap mushroom</name>
    <name type="synonym">Coprinus micaceus</name>
    <dbReference type="NCBI Taxonomy" id="71717"/>
    <lineage>
        <taxon>Eukaryota</taxon>
        <taxon>Fungi</taxon>
        <taxon>Dikarya</taxon>
        <taxon>Basidiomycota</taxon>
        <taxon>Agaricomycotina</taxon>
        <taxon>Agaricomycetes</taxon>
        <taxon>Agaricomycetidae</taxon>
        <taxon>Agaricales</taxon>
        <taxon>Agaricineae</taxon>
        <taxon>Psathyrellaceae</taxon>
        <taxon>Coprinellus</taxon>
    </lineage>
</organism>
<evidence type="ECO:0000313" key="2">
    <source>
        <dbReference type="Proteomes" id="UP000298030"/>
    </source>
</evidence>
<dbReference type="EMBL" id="QPFP01000016">
    <property type="protein sequence ID" value="TEB32076.1"/>
    <property type="molecule type" value="Genomic_DNA"/>
</dbReference>
<sequence length="158" mass="17672">MRLRSPLLRPPREGHEEKPMCGINGRTRYAKQFTHPTCEGIDLVVGRPVHKIAQFGEQAFRYGRLERVECVAIVRVASKYRVKRIGSIRLDGIGSQPPGSRVLTSTCLKISSAIKYDWEEGGSAQPCSRRRRFLPPHIGPSSFSSFLAPSSKPRRLSG</sequence>
<comment type="caution">
    <text evidence="1">The sequence shown here is derived from an EMBL/GenBank/DDBJ whole genome shotgun (WGS) entry which is preliminary data.</text>
</comment>
<accession>A0A4Y7TD26</accession>
<gene>
    <name evidence="1" type="ORF">FA13DRAFT_283620</name>
</gene>
<evidence type="ECO:0000313" key="1">
    <source>
        <dbReference type="EMBL" id="TEB32076.1"/>
    </source>
</evidence>
<dbReference type="AlphaFoldDB" id="A0A4Y7TD26"/>
<dbReference type="Proteomes" id="UP000298030">
    <property type="component" value="Unassembled WGS sequence"/>
</dbReference>
<protein>
    <submittedName>
        <fullName evidence="1">Uncharacterized protein</fullName>
    </submittedName>
</protein>
<reference evidence="1 2" key="1">
    <citation type="journal article" date="2019" name="Nat. Ecol. Evol.">
        <title>Megaphylogeny resolves global patterns of mushroom evolution.</title>
        <authorList>
            <person name="Varga T."/>
            <person name="Krizsan K."/>
            <person name="Foldi C."/>
            <person name="Dima B."/>
            <person name="Sanchez-Garcia M."/>
            <person name="Sanchez-Ramirez S."/>
            <person name="Szollosi G.J."/>
            <person name="Szarkandi J.G."/>
            <person name="Papp V."/>
            <person name="Albert L."/>
            <person name="Andreopoulos W."/>
            <person name="Angelini C."/>
            <person name="Antonin V."/>
            <person name="Barry K.W."/>
            <person name="Bougher N.L."/>
            <person name="Buchanan P."/>
            <person name="Buyck B."/>
            <person name="Bense V."/>
            <person name="Catcheside P."/>
            <person name="Chovatia M."/>
            <person name="Cooper J."/>
            <person name="Damon W."/>
            <person name="Desjardin D."/>
            <person name="Finy P."/>
            <person name="Geml J."/>
            <person name="Haridas S."/>
            <person name="Hughes K."/>
            <person name="Justo A."/>
            <person name="Karasinski D."/>
            <person name="Kautmanova I."/>
            <person name="Kiss B."/>
            <person name="Kocsube S."/>
            <person name="Kotiranta H."/>
            <person name="LaButti K.M."/>
            <person name="Lechner B.E."/>
            <person name="Liimatainen K."/>
            <person name="Lipzen A."/>
            <person name="Lukacs Z."/>
            <person name="Mihaltcheva S."/>
            <person name="Morgado L.N."/>
            <person name="Niskanen T."/>
            <person name="Noordeloos M.E."/>
            <person name="Ohm R.A."/>
            <person name="Ortiz-Santana B."/>
            <person name="Ovrebo C."/>
            <person name="Racz N."/>
            <person name="Riley R."/>
            <person name="Savchenko A."/>
            <person name="Shiryaev A."/>
            <person name="Soop K."/>
            <person name="Spirin V."/>
            <person name="Szebenyi C."/>
            <person name="Tomsovsky M."/>
            <person name="Tulloss R.E."/>
            <person name="Uehling J."/>
            <person name="Grigoriev I.V."/>
            <person name="Vagvolgyi C."/>
            <person name="Papp T."/>
            <person name="Martin F.M."/>
            <person name="Miettinen O."/>
            <person name="Hibbett D.S."/>
            <person name="Nagy L.G."/>
        </authorList>
    </citation>
    <scope>NUCLEOTIDE SEQUENCE [LARGE SCALE GENOMIC DNA]</scope>
    <source>
        <strain evidence="1 2">FP101781</strain>
    </source>
</reference>
<keyword evidence="2" id="KW-1185">Reference proteome</keyword>
<name>A0A4Y7TD26_COPMI</name>